<evidence type="ECO:0000313" key="3">
    <source>
        <dbReference type="Proteomes" id="UP000887574"/>
    </source>
</evidence>
<keyword evidence="3" id="KW-1185">Reference proteome</keyword>
<dbReference type="PANTHER" id="PTHR10185:SF17">
    <property type="entry name" value="GM01519P-RELATED"/>
    <property type="match status" value="1"/>
</dbReference>
<dbReference type="GO" id="GO:0003824">
    <property type="term" value="F:catalytic activity"/>
    <property type="evidence" value="ECO:0007669"/>
    <property type="project" value="InterPro"/>
</dbReference>
<sequence length="144" mass="16394">MGYGKNYYWPALDNAIRAAAYRGIKVDLLISRWRYSRPDMIAFLKSLMQINTGLHKGSISVKLFTVPSDKEQSKMDHTRVNHAKYMVTDKAAYIGTSNWSGDYFISTAGVGLIIEGVDSPMLVNRFNELFMRDWNSTYADPLLL</sequence>
<organism evidence="3 4">
    <name type="scientific">Ditylenchus dipsaci</name>
    <dbReference type="NCBI Taxonomy" id="166011"/>
    <lineage>
        <taxon>Eukaryota</taxon>
        <taxon>Metazoa</taxon>
        <taxon>Ecdysozoa</taxon>
        <taxon>Nematoda</taxon>
        <taxon>Chromadorea</taxon>
        <taxon>Rhabditida</taxon>
        <taxon>Tylenchina</taxon>
        <taxon>Tylenchomorpha</taxon>
        <taxon>Sphaerularioidea</taxon>
        <taxon>Anguinidae</taxon>
        <taxon>Anguininae</taxon>
        <taxon>Ditylenchus</taxon>
    </lineage>
</organism>
<dbReference type="CDD" id="cd09107">
    <property type="entry name" value="PLDc_vPLD3_4_5_like_2"/>
    <property type="match status" value="1"/>
</dbReference>
<dbReference type="PANTHER" id="PTHR10185">
    <property type="entry name" value="PHOSPHOLIPASE D - RELATED"/>
    <property type="match status" value="1"/>
</dbReference>
<reference evidence="4" key="1">
    <citation type="submission" date="2022-11" db="UniProtKB">
        <authorList>
            <consortium name="WormBaseParasite"/>
        </authorList>
    </citation>
    <scope>IDENTIFICATION</scope>
</reference>
<proteinExistence type="inferred from homology"/>
<evidence type="ECO:0000313" key="4">
    <source>
        <dbReference type="WBParaSite" id="jg22422"/>
    </source>
</evidence>
<accession>A0A915DRP0</accession>
<dbReference type="Gene3D" id="3.30.870.10">
    <property type="entry name" value="Endonuclease Chain A"/>
    <property type="match status" value="1"/>
</dbReference>
<dbReference type="AlphaFoldDB" id="A0A915DRP0"/>
<feature type="domain" description="PLD phosphodiesterase" evidence="2">
    <location>
        <begin position="77"/>
        <end position="103"/>
    </location>
</feature>
<protein>
    <submittedName>
        <fullName evidence="4">PLD phosphodiesterase domain-containing protein</fullName>
    </submittedName>
</protein>
<dbReference type="WBParaSite" id="jg22422">
    <property type="protein sequence ID" value="jg22422"/>
    <property type="gene ID" value="jg22422"/>
</dbReference>
<dbReference type="Pfam" id="PF13918">
    <property type="entry name" value="PLDc_3"/>
    <property type="match status" value="1"/>
</dbReference>
<dbReference type="PROSITE" id="PS50035">
    <property type="entry name" value="PLD"/>
    <property type="match status" value="1"/>
</dbReference>
<dbReference type="InterPro" id="IPR032803">
    <property type="entry name" value="PLDc_3"/>
</dbReference>
<dbReference type="Proteomes" id="UP000887574">
    <property type="component" value="Unplaced"/>
</dbReference>
<dbReference type="SMART" id="SM00155">
    <property type="entry name" value="PLDc"/>
    <property type="match status" value="1"/>
</dbReference>
<dbReference type="InterPro" id="IPR050874">
    <property type="entry name" value="Diverse_PLD-related"/>
</dbReference>
<dbReference type="SUPFAM" id="SSF56024">
    <property type="entry name" value="Phospholipase D/nuclease"/>
    <property type="match status" value="1"/>
</dbReference>
<dbReference type="InterPro" id="IPR001736">
    <property type="entry name" value="PLipase_D/transphosphatidylase"/>
</dbReference>
<name>A0A915DRP0_9BILA</name>
<comment type="similarity">
    <text evidence="1">Belongs to the phospholipase D family.</text>
</comment>
<evidence type="ECO:0000256" key="1">
    <source>
        <dbReference type="ARBA" id="ARBA00008664"/>
    </source>
</evidence>
<evidence type="ECO:0000259" key="2">
    <source>
        <dbReference type="PROSITE" id="PS50035"/>
    </source>
</evidence>
<dbReference type="Pfam" id="PF00614">
    <property type="entry name" value="PLDc"/>
    <property type="match status" value="1"/>
</dbReference>